<gene>
    <name evidence="6" type="ORF">UX31_C0009G0014</name>
</gene>
<sequence length="258" mass="27750">MRKSSTTEQFFLFGLLAFILLLIESLGFTRPLKSTMEIPIVSIKSQTFGLNTFLQYLAGWKIDKDEIIRLRAQVNRLSSTSAELISLSAENAALRQQLNVSLSFSSELIAASPIGFSGGQLTIDIGRHAGVSDGAAVILGRSLIGRVDRLSENQSVVLLPISEGEKISVAVRATPTGVKKASGLLIGQGDKMILDKVSPSEEISVGDLVMTVGEGFPRDLVVGTIGQIIPATGQLFKKAQVDQVVDFSNVERVFVVKF</sequence>
<evidence type="ECO:0000313" key="6">
    <source>
        <dbReference type="EMBL" id="KKU21936.1"/>
    </source>
</evidence>
<comment type="caution">
    <text evidence="6">The sequence shown here is derived from an EMBL/GenBank/DDBJ whole genome shotgun (WGS) entry which is preliminary data.</text>
</comment>
<name>A0A0G1NNA9_9BACT</name>
<reference evidence="6 7" key="1">
    <citation type="journal article" date="2015" name="Nature">
        <title>rRNA introns, odd ribosomes, and small enigmatic genomes across a large radiation of phyla.</title>
        <authorList>
            <person name="Brown C.T."/>
            <person name="Hug L.A."/>
            <person name="Thomas B.C."/>
            <person name="Sharon I."/>
            <person name="Castelle C.J."/>
            <person name="Singh A."/>
            <person name="Wilkins M.J."/>
            <person name="Williams K.H."/>
            <person name="Banfield J.F."/>
        </authorList>
    </citation>
    <scope>NUCLEOTIDE SEQUENCE [LARGE SCALE GENOMIC DNA]</scope>
</reference>
<evidence type="ECO:0000256" key="4">
    <source>
        <dbReference type="ARBA" id="ARBA00032089"/>
    </source>
</evidence>
<accession>A0A0G1NNA9</accession>
<dbReference type="InterPro" id="IPR007221">
    <property type="entry name" value="MreC"/>
</dbReference>
<dbReference type="Gene3D" id="2.40.10.340">
    <property type="entry name" value="Rod shape-determining protein MreC, domain 1"/>
    <property type="match status" value="1"/>
</dbReference>
<evidence type="ECO:0000256" key="3">
    <source>
        <dbReference type="ARBA" id="ARBA00022960"/>
    </source>
</evidence>
<evidence type="ECO:0000259" key="5">
    <source>
        <dbReference type="Pfam" id="PF04085"/>
    </source>
</evidence>
<proteinExistence type="inferred from homology"/>
<feature type="domain" description="Rod shape-determining protein MreC beta-barrel core" evidence="5">
    <location>
        <begin position="120"/>
        <end position="257"/>
    </location>
</feature>
<dbReference type="Pfam" id="PF04085">
    <property type="entry name" value="MreC"/>
    <property type="match status" value="1"/>
</dbReference>
<evidence type="ECO:0000256" key="1">
    <source>
        <dbReference type="ARBA" id="ARBA00009369"/>
    </source>
</evidence>
<evidence type="ECO:0000313" key="7">
    <source>
        <dbReference type="Proteomes" id="UP000034107"/>
    </source>
</evidence>
<dbReference type="Proteomes" id="UP000034107">
    <property type="component" value="Unassembled WGS sequence"/>
</dbReference>
<dbReference type="AlphaFoldDB" id="A0A0G1NNA9"/>
<protein>
    <recommendedName>
        <fullName evidence="2">Cell shape-determining protein MreC</fullName>
    </recommendedName>
    <alternativeName>
        <fullName evidence="4">Cell shape protein MreC</fullName>
    </alternativeName>
</protein>
<dbReference type="InterPro" id="IPR042177">
    <property type="entry name" value="Cell/Rod_1"/>
</dbReference>
<evidence type="ECO:0000256" key="2">
    <source>
        <dbReference type="ARBA" id="ARBA00013855"/>
    </source>
</evidence>
<keyword evidence="3" id="KW-0133">Cell shape</keyword>
<dbReference type="Gene3D" id="2.40.10.350">
    <property type="entry name" value="Rod shape-determining protein MreC, domain 2"/>
    <property type="match status" value="1"/>
</dbReference>
<dbReference type="EMBL" id="LCLS01000009">
    <property type="protein sequence ID" value="KKU21936.1"/>
    <property type="molecule type" value="Genomic_DNA"/>
</dbReference>
<dbReference type="PANTHER" id="PTHR34138">
    <property type="entry name" value="CELL SHAPE-DETERMINING PROTEIN MREC"/>
    <property type="match status" value="1"/>
</dbReference>
<dbReference type="PANTHER" id="PTHR34138:SF1">
    <property type="entry name" value="CELL SHAPE-DETERMINING PROTEIN MREC"/>
    <property type="match status" value="1"/>
</dbReference>
<dbReference type="GO" id="GO:0008360">
    <property type="term" value="P:regulation of cell shape"/>
    <property type="evidence" value="ECO:0007669"/>
    <property type="project" value="UniProtKB-KW"/>
</dbReference>
<organism evidence="6 7">
    <name type="scientific">Candidatus Nomurabacteria bacterium GW2011_GWA1_46_11</name>
    <dbReference type="NCBI Taxonomy" id="1618732"/>
    <lineage>
        <taxon>Bacteria</taxon>
        <taxon>Candidatus Nomuraibacteriota</taxon>
    </lineage>
</organism>
<dbReference type="InterPro" id="IPR055342">
    <property type="entry name" value="MreC_beta-barrel_core"/>
</dbReference>
<dbReference type="GO" id="GO:0005886">
    <property type="term" value="C:plasma membrane"/>
    <property type="evidence" value="ECO:0007669"/>
    <property type="project" value="TreeGrafter"/>
</dbReference>
<comment type="similarity">
    <text evidence="1">Belongs to the MreC family.</text>
</comment>
<dbReference type="InterPro" id="IPR042175">
    <property type="entry name" value="Cell/Rod_MreC_2"/>
</dbReference>